<comment type="caution">
    <text evidence="2">The sequence shown here is derived from an EMBL/GenBank/DDBJ whole genome shotgun (WGS) entry which is preliminary data.</text>
</comment>
<dbReference type="InterPro" id="IPR041657">
    <property type="entry name" value="HTH_17"/>
</dbReference>
<gene>
    <name evidence="2" type="ORF">ENT08_01090</name>
</gene>
<dbReference type="GO" id="GO:0003677">
    <property type="term" value="F:DNA binding"/>
    <property type="evidence" value="ECO:0007669"/>
    <property type="project" value="InterPro"/>
</dbReference>
<accession>A0A7V4G6N3</accession>
<dbReference type="EMBL" id="DSXI01000063">
    <property type="protein sequence ID" value="HGS04332.1"/>
    <property type="molecule type" value="Genomic_DNA"/>
</dbReference>
<proteinExistence type="predicted"/>
<dbReference type="Gene3D" id="1.10.10.10">
    <property type="entry name" value="Winged helix-like DNA-binding domain superfamily/Winged helix DNA-binding domain"/>
    <property type="match status" value="1"/>
</dbReference>
<dbReference type="AlphaFoldDB" id="A0A7V4G6N3"/>
<dbReference type="NCBIfam" id="TIGR01764">
    <property type="entry name" value="excise"/>
    <property type="match status" value="1"/>
</dbReference>
<organism evidence="2">
    <name type="scientific">Desulfobacca acetoxidans</name>
    <dbReference type="NCBI Taxonomy" id="60893"/>
    <lineage>
        <taxon>Bacteria</taxon>
        <taxon>Pseudomonadati</taxon>
        <taxon>Thermodesulfobacteriota</taxon>
        <taxon>Desulfobaccia</taxon>
        <taxon>Desulfobaccales</taxon>
        <taxon>Desulfobaccaceae</taxon>
        <taxon>Desulfobacca</taxon>
    </lineage>
</organism>
<evidence type="ECO:0000259" key="1">
    <source>
        <dbReference type="Pfam" id="PF12728"/>
    </source>
</evidence>
<dbReference type="InterPro" id="IPR036388">
    <property type="entry name" value="WH-like_DNA-bd_sf"/>
</dbReference>
<name>A0A7V4G6N3_9BACT</name>
<reference evidence="2" key="1">
    <citation type="journal article" date="2020" name="mSystems">
        <title>Genome- and Community-Level Interaction Insights into Carbon Utilization and Element Cycling Functions of Hydrothermarchaeota in Hydrothermal Sediment.</title>
        <authorList>
            <person name="Zhou Z."/>
            <person name="Liu Y."/>
            <person name="Xu W."/>
            <person name="Pan J."/>
            <person name="Luo Z.H."/>
            <person name="Li M."/>
        </authorList>
    </citation>
    <scope>NUCLEOTIDE SEQUENCE [LARGE SCALE GENOMIC DNA]</scope>
    <source>
        <strain evidence="2">SpSt-548</strain>
    </source>
</reference>
<dbReference type="Pfam" id="PF12728">
    <property type="entry name" value="HTH_17"/>
    <property type="match status" value="1"/>
</dbReference>
<dbReference type="InterPro" id="IPR010093">
    <property type="entry name" value="SinI_DNA-bd"/>
</dbReference>
<protein>
    <submittedName>
        <fullName evidence="2">Helix-turn-helix domain-containing protein</fullName>
    </submittedName>
</protein>
<dbReference type="InterPro" id="IPR009061">
    <property type="entry name" value="DNA-bd_dom_put_sf"/>
</dbReference>
<dbReference type="SUPFAM" id="SSF46955">
    <property type="entry name" value="Putative DNA-binding domain"/>
    <property type="match status" value="1"/>
</dbReference>
<evidence type="ECO:0000313" key="2">
    <source>
        <dbReference type="EMBL" id="HGS04332.1"/>
    </source>
</evidence>
<sequence length="69" mass="8018">MGDRWLSVDEIGAYLGIKRDTVYKWITEKQMPAHRMGRLWKFRKEEVDEWVRSGGAQDNRQGHGGKAGK</sequence>
<feature type="domain" description="Helix-turn-helix" evidence="1">
    <location>
        <begin position="5"/>
        <end position="53"/>
    </location>
</feature>